<dbReference type="Pfam" id="PF20256">
    <property type="entry name" value="MoCoBD_2"/>
    <property type="match status" value="1"/>
</dbReference>
<dbReference type="InterPro" id="IPR016167">
    <property type="entry name" value="FAD-bd_PCMH_sub1"/>
</dbReference>
<dbReference type="PANTHER" id="PTHR11908:SF132">
    <property type="entry name" value="ALDEHYDE OXIDASE 1-RELATED"/>
    <property type="match status" value="1"/>
</dbReference>
<keyword evidence="5 17" id="KW-0500">Molybdenum</keyword>
<protein>
    <submittedName>
        <fullName evidence="21">Uncharacterized protein LOC118267764</fullName>
    </submittedName>
</protein>
<dbReference type="GO" id="GO:0005506">
    <property type="term" value="F:iron ion binding"/>
    <property type="evidence" value="ECO:0007669"/>
    <property type="project" value="InterPro"/>
</dbReference>
<feature type="binding site" evidence="17">
    <location>
        <position position="143"/>
    </location>
    <ligand>
        <name>[2Fe-2S] cluster</name>
        <dbReference type="ChEBI" id="CHEBI:190135"/>
        <label>2</label>
    </ligand>
</feature>
<evidence type="ECO:0000256" key="1">
    <source>
        <dbReference type="ARBA" id="ARBA00001974"/>
    </source>
</evidence>
<dbReference type="Proteomes" id="UP000829999">
    <property type="component" value="Chromosome 6"/>
</dbReference>
<feature type="binding site" evidence="17">
    <location>
        <position position="42"/>
    </location>
    <ligand>
        <name>[2Fe-2S] cluster</name>
        <dbReference type="ChEBI" id="CHEBI:190135"/>
        <label>1</label>
    </ligand>
</feature>
<keyword evidence="12 17" id="KW-0411">Iron-sulfur</keyword>
<sequence length="1256" mass="138928">MDVIKFKVNGVEHTVGGEVSSDVMLLDYLRNYLQLRGTKYSCREGGCGACMITAAKTPGGPHLAINSCLQSLGSCHGWDILTIEGLGNRKDGYHPLQTTLAENHGTQCGYCTPGWVMTMHGLMESNNQLTMLDVEKSLSSNLCRCTGYRPILDSFKKFAVDSPAEDKIKNIKDLSICKKSNNCCRSFAKDNDWCMVEDESARKMLTMKMKDGKTWYRPTLLDELLKLLKQNLESYILIGGNTAKGAYPIVEYPQAMIDVTHVPELRRNDMDQNLRVGAALTMTELMDIFKATADKDGFSYLSKLYDHVDLVAHIPLRNVATIGGNLMIKHLYNAYQSDLYLIFYTVGCQLTIVDYRGKKQTVTMNKFLQLDMKGKVIMDVLFPPLSKSHKLFTYKLMPRAQSSHAIVNAGFLFKLNSSDVVEEATIVYGALSDKFEKAVSTERYLIGRKLFDNDTLKGALKVLDGELIVEDHPPEPSVEYRSHVAKALFFKALLNLAPSIPSRTASAAVDLHQTRPVSKGKQVFATDTALWPLNKPMPKLEGQIQCAGEAVYTDDVPSFHNEVFGSFVLSTVGRGTILKMDPSEALALPGVLAFYTYKDIPGLNSFTPTDGQGGLTSVNEEILCEGDVKYNGQPIAIIVAETQNLADRAARLVQVKYTNISTPVTDIKVAKQDSSRNTLFIAADATSTGTDVYKTITGSNVVHGQYHFPMETIVSVAKPTEEGLELHLASQWMDGAHTMASRALNIDQSKIDVYIRRVGGSYGLKITRCIQSAVACSLIAFKMNRPCRFIQPLVTNLKAFGKRMPNVTDYEVAVNSSGVLQYANLVAYTDNGHKINEPIAYYAADVYFNCYDSTKFNYKSYNTVTDTAKNTFCRAPGTLEAIASMENIMERISYELSLDPIALRLANLGKNFASEVTEIVEALKTSSEYTSRRAAVDSFNTQNRWKKRGLRWAFCRWPPVGGFYADVNLSVFHSDGTVVITHGGIEMGQGINTKAAQVAAYLLKIPVEKIEIKGNNSIITPNSFASGGSVTTEGVIVGLRRCIEQLQARLEPIKATMTDPTWSQLIAAAFAANVDLQVHGYCSSSDAQSYEIFSAVCCEVEVDVLTGEYEILRVDLVQDVGVSMNPDIDIGQIEGAFMMSLGYWTCEKLVYDSENGALLTDRSWDYHLPEARDIPQDFRVTLKNSYSTDFILGSKAIGEPPSCLSVVVPFALREAIVQARQESGIPTTQWFDVEGPFSTEKICMSMKTNVDDFKLF</sequence>
<evidence type="ECO:0000256" key="13">
    <source>
        <dbReference type="ARBA" id="ARBA00023140"/>
    </source>
</evidence>
<dbReference type="GO" id="GO:0051537">
    <property type="term" value="F:2 iron, 2 sulfur cluster binding"/>
    <property type="evidence" value="ECO:0007669"/>
    <property type="project" value="UniProtKB-KW"/>
</dbReference>
<dbReference type="PANTHER" id="PTHR11908">
    <property type="entry name" value="XANTHINE DEHYDROGENASE"/>
    <property type="match status" value="1"/>
</dbReference>
<evidence type="ECO:0000256" key="11">
    <source>
        <dbReference type="ARBA" id="ARBA00023004"/>
    </source>
</evidence>
<dbReference type="GeneID" id="118267764"/>
<dbReference type="SUPFAM" id="SSF56176">
    <property type="entry name" value="FAD-binding/transporter-associated domain-like"/>
    <property type="match status" value="1"/>
</dbReference>
<feature type="domain" description="2Fe-2S ferredoxin-type" evidence="18">
    <location>
        <begin position="2"/>
        <end position="86"/>
    </location>
</feature>
<evidence type="ECO:0000256" key="16">
    <source>
        <dbReference type="PIRSR" id="PIRSR000127-2"/>
    </source>
</evidence>
<evidence type="ECO:0000256" key="7">
    <source>
        <dbReference type="ARBA" id="ARBA00022714"/>
    </source>
</evidence>
<dbReference type="PIRSF" id="PIRSF000127">
    <property type="entry name" value="Xanthine_DH"/>
    <property type="match status" value="1"/>
</dbReference>
<evidence type="ECO:0000256" key="6">
    <source>
        <dbReference type="ARBA" id="ARBA00022630"/>
    </source>
</evidence>
<dbReference type="Pfam" id="PF00941">
    <property type="entry name" value="FAD_binding_5"/>
    <property type="match status" value="1"/>
</dbReference>
<feature type="domain" description="FAD-binding PCMH-type" evidence="19">
    <location>
        <begin position="208"/>
        <end position="387"/>
    </location>
</feature>
<dbReference type="SUPFAM" id="SSF54292">
    <property type="entry name" value="2Fe-2S ferredoxin-like"/>
    <property type="match status" value="1"/>
</dbReference>
<dbReference type="InterPro" id="IPR046867">
    <property type="entry name" value="AldOxase/xan_DH_MoCoBD2"/>
</dbReference>
<feature type="active site" description="Proton acceptor" evidence="15">
    <location>
        <position position="1199"/>
    </location>
</feature>
<dbReference type="SMART" id="SM01008">
    <property type="entry name" value="Ald_Xan_dh_C"/>
    <property type="match status" value="1"/>
</dbReference>
<dbReference type="SUPFAM" id="SSF55447">
    <property type="entry name" value="CO dehydrogenase flavoprotein C-terminal domain-like"/>
    <property type="match status" value="1"/>
</dbReference>
<dbReference type="InterPro" id="IPR002346">
    <property type="entry name" value="Mopterin_DH_FAD-bd"/>
</dbReference>
<dbReference type="SUPFAM" id="SSF47741">
    <property type="entry name" value="CO dehydrogenase ISP C-domain like"/>
    <property type="match status" value="1"/>
</dbReference>
<dbReference type="RefSeq" id="XP_050550278.1">
    <property type="nucleotide sequence ID" value="XM_050694321.1"/>
</dbReference>
<dbReference type="SUPFAM" id="SSF56003">
    <property type="entry name" value="Molybdenum cofactor-binding domain"/>
    <property type="match status" value="1"/>
</dbReference>
<gene>
    <name evidence="21" type="primary">LOC118267764</name>
</gene>
<dbReference type="Pfam" id="PF03450">
    <property type="entry name" value="CO_deh_flav_C"/>
    <property type="match status" value="1"/>
</dbReference>
<dbReference type="Gene3D" id="3.10.20.30">
    <property type="match status" value="1"/>
</dbReference>
<keyword evidence="10" id="KW-0560">Oxidoreductase</keyword>
<dbReference type="Pfam" id="PF01799">
    <property type="entry name" value="Fer2_2"/>
    <property type="match status" value="1"/>
</dbReference>
<dbReference type="InterPro" id="IPR012675">
    <property type="entry name" value="Beta-grasp_dom_sf"/>
</dbReference>
<dbReference type="Gene3D" id="1.10.150.120">
    <property type="entry name" value="[2Fe-2S]-binding domain"/>
    <property type="match status" value="1"/>
</dbReference>
<dbReference type="Gene3D" id="3.30.465.10">
    <property type="match status" value="1"/>
</dbReference>
<dbReference type="GO" id="GO:0005777">
    <property type="term" value="C:peroxisome"/>
    <property type="evidence" value="ECO:0007669"/>
    <property type="project" value="UniProtKB-SubCell"/>
</dbReference>
<dbReference type="Pfam" id="PF02738">
    <property type="entry name" value="MoCoBD_1"/>
    <property type="match status" value="1"/>
</dbReference>
<keyword evidence="6" id="KW-0285">Flavoprotein</keyword>
<evidence type="ECO:0000256" key="4">
    <source>
        <dbReference type="ARBA" id="ARBA00011738"/>
    </source>
</evidence>
<dbReference type="InterPro" id="IPR016166">
    <property type="entry name" value="FAD-bd_PCMH"/>
</dbReference>
<comment type="cofactor">
    <cofactor evidence="1 16">
        <name>FAD</name>
        <dbReference type="ChEBI" id="CHEBI:57692"/>
    </cofactor>
</comment>
<feature type="binding site" evidence="17">
    <location>
        <position position="111"/>
    </location>
    <ligand>
        <name>[2Fe-2S] cluster</name>
        <dbReference type="ChEBI" id="CHEBI:190135"/>
        <label>2</label>
    </ligand>
</feature>
<comment type="subcellular location">
    <subcellularLocation>
        <location evidence="2">Peroxisome</location>
    </subcellularLocation>
</comment>
<evidence type="ECO:0000256" key="3">
    <source>
        <dbReference type="ARBA" id="ARBA00006849"/>
    </source>
</evidence>
<feature type="binding site" evidence="17">
    <location>
        <position position="1028"/>
    </location>
    <ligand>
        <name>Mo-molybdopterin</name>
        <dbReference type="ChEBI" id="CHEBI:71302"/>
    </ligand>
    <ligandPart>
        <name>Mo</name>
        <dbReference type="ChEBI" id="CHEBI:28685"/>
    </ligandPart>
</feature>
<evidence type="ECO:0000259" key="18">
    <source>
        <dbReference type="PROSITE" id="PS51085"/>
    </source>
</evidence>
<dbReference type="InterPro" id="IPR036318">
    <property type="entry name" value="FAD-bd_PCMH-like_sf"/>
</dbReference>
<name>A0A9R0DND1_SPOFR</name>
<dbReference type="AlphaFoldDB" id="A0A9R0DND1"/>
<proteinExistence type="inferred from homology"/>
<feature type="binding site" evidence="17">
    <location>
        <position position="108"/>
    </location>
    <ligand>
        <name>[2Fe-2S] cluster</name>
        <dbReference type="ChEBI" id="CHEBI:190135"/>
        <label>2</label>
    </ligand>
</feature>
<dbReference type="PROSITE" id="PS00197">
    <property type="entry name" value="2FE2S_FER_1"/>
    <property type="match status" value="1"/>
</dbReference>
<keyword evidence="13" id="KW-0576">Peroxisome</keyword>
<dbReference type="InterPro" id="IPR036010">
    <property type="entry name" value="2Fe-2S_ferredoxin-like_sf"/>
</dbReference>
<evidence type="ECO:0000256" key="9">
    <source>
        <dbReference type="ARBA" id="ARBA00022827"/>
    </source>
</evidence>
<dbReference type="Gene3D" id="3.30.390.50">
    <property type="entry name" value="CO dehydrogenase flavoprotein, C-terminal domain"/>
    <property type="match status" value="1"/>
</dbReference>
<evidence type="ECO:0000256" key="14">
    <source>
        <dbReference type="ARBA" id="ARBA00034078"/>
    </source>
</evidence>
<dbReference type="GO" id="GO:0071949">
    <property type="term" value="F:FAD binding"/>
    <property type="evidence" value="ECO:0007669"/>
    <property type="project" value="InterPro"/>
</dbReference>
<comment type="cofactor">
    <cofactor evidence="17">
        <name>[2Fe-2S] cluster</name>
        <dbReference type="ChEBI" id="CHEBI:190135"/>
    </cofactor>
    <text evidence="17">Binds 2 [2Fe-2S] clusters.</text>
</comment>
<dbReference type="InterPro" id="IPR001041">
    <property type="entry name" value="2Fe-2S_ferredoxin-type"/>
</dbReference>
<comment type="cofactor">
    <cofactor evidence="17">
        <name>Mo-molybdopterin</name>
        <dbReference type="ChEBI" id="CHEBI:71302"/>
    </cofactor>
    <text evidence="17">Binds 1 Mo-molybdopterin (Mo-MPT) cofactor per subunit.</text>
</comment>
<evidence type="ECO:0000256" key="5">
    <source>
        <dbReference type="ARBA" id="ARBA00022505"/>
    </source>
</evidence>
<dbReference type="Pfam" id="PF00111">
    <property type="entry name" value="Fer2"/>
    <property type="match status" value="1"/>
</dbReference>
<evidence type="ECO:0000256" key="17">
    <source>
        <dbReference type="PIRSR" id="PIRSR000127-3"/>
    </source>
</evidence>
<feature type="binding site" evidence="17">
    <location>
        <position position="68"/>
    </location>
    <ligand>
        <name>[2Fe-2S] cluster</name>
        <dbReference type="ChEBI" id="CHEBI:190135"/>
        <label>1</label>
    </ligand>
</feature>
<keyword evidence="9 16" id="KW-0274">FAD</keyword>
<dbReference type="CDD" id="cd00207">
    <property type="entry name" value="fer2"/>
    <property type="match status" value="1"/>
</dbReference>
<evidence type="ECO:0000256" key="15">
    <source>
        <dbReference type="PIRSR" id="PIRSR000127-1"/>
    </source>
</evidence>
<comment type="similarity">
    <text evidence="3">Belongs to the xanthine dehydrogenase family.</text>
</comment>
<evidence type="ECO:0000256" key="12">
    <source>
        <dbReference type="ARBA" id="ARBA00023014"/>
    </source>
</evidence>
<accession>A0A9R0DND1</accession>
<comment type="cofactor">
    <cofactor evidence="14">
        <name>[2Fe-2S] cluster</name>
        <dbReference type="ChEBI" id="CHEBI:190135"/>
    </cofactor>
</comment>
<evidence type="ECO:0000256" key="2">
    <source>
        <dbReference type="ARBA" id="ARBA00004275"/>
    </source>
</evidence>
<feature type="binding site" evidence="17">
    <location>
        <position position="731"/>
    </location>
    <ligand>
        <name>Mo-molybdopterin</name>
        <dbReference type="ChEBI" id="CHEBI:71302"/>
    </ligand>
    <ligandPart>
        <name>Mo</name>
        <dbReference type="ChEBI" id="CHEBI:28685"/>
    </ligandPart>
</feature>
<dbReference type="GO" id="GO:0016491">
    <property type="term" value="F:oxidoreductase activity"/>
    <property type="evidence" value="ECO:0007669"/>
    <property type="project" value="UniProtKB-KW"/>
</dbReference>
<feature type="binding site" evidence="17">
    <location>
        <position position="47"/>
    </location>
    <ligand>
        <name>[2Fe-2S] cluster</name>
        <dbReference type="ChEBI" id="CHEBI:190135"/>
        <label>1</label>
    </ligand>
</feature>
<evidence type="ECO:0000313" key="20">
    <source>
        <dbReference type="Proteomes" id="UP000829999"/>
    </source>
</evidence>
<comment type="subunit">
    <text evidence="4">Homodimer.</text>
</comment>
<dbReference type="Gene3D" id="3.30.43.10">
    <property type="entry name" value="Uridine Diphospho-n-acetylenolpyruvylglucosamine Reductase, domain 2"/>
    <property type="match status" value="1"/>
</dbReference>
<evidence type="ECO:0000313" key="21">
    <source>
        <dbReference type="RefSeq" id="XP_050550278.1"/>
    </source>
</evidence>
<dbReference type="InterPro" id="IPR037165">
    <property type="entry name" value="AldOxase/xan_DH_Mopterin-bd_sf"/>
</dbReference>
<dbReference type="InterPro" id="IPR006058">
    <property type="entry name" value="2Fe2S_fd_BS"/>
</dbReference>
<feature type="binding site" evidence="16">
    <location>
        <position position="395"/>
    </location>
    <ligand>
        <name>FAD</name>
        <dbReference type="ChEBI" id="CHEBI:57692"/>
    </ligand>
</feature>
<feature type="binding site" evidence="17">
    <location>
        <position position="874"/>
    </location>
    <ligand>
        <name>Mo-molybdopterin</name>
        <dbReference type="ChEBI" id="CHEBI:71302"/>
    </ligand>
    <ligandPart>
        <name>Mo</name>
        <dbReference type="ChEBI" id="CHEBI:28685"/>
    </ligandPart>
</feature>
<dbReference type="InterPro" id="IPR016169">
    <property type="entry name" value="FAD-bd_PCMH_sub2"/>
</dbReference>
<dbReference type="InterPro" id="IPR036884">
    <property type="entry name" value="2Fe-2S-bd_dom_sf"/>
</dbReference>
<organism evidence="20 21">
    <name type="scientific">Spodoptera frugiperda</name>
    <name type="common">Fall armyworm</name>
    <dbReference type="NCBI Taxonomy" id="7108"/>
    <lineage>
        <taxon>Eukaryota</taxon>
        <taxon>Metazoa</taxon>
        <taxon>Ecdysozoa</taxon>
        <taxon>Arthropoda</taxon>
        <taxon>Hexapoda</taxon>
        <taxon>Insecta</taxon>
        <taxon>Pterygota</taxon>
        <taxon>Neoptera</taxon>
        <taxon>Endopterygota</taxon>
        <taxon>Lepidoptera</taxon>
        <taxon>Glossata</taxon>
        <taxon>Ditrysia</taxon>
        <taxon>Noctuoidea</taxon>
        <taxon>Noctuidae</taxon>
        <taxon>Amphipyrinae</taxon>
        <taxon>Spodoptera</taxon>
    </lineage>
</organism>
<evidence type="ECO:0000259" key="19">
    <source>
        <dbReference type="PROSITE" id="PS51387"/>
    </source>
</evidence>
<dbReference type="OrthoDB" id="8300278at2759"/>
<dbReference type="Gene3D" id="3.90.1170.50">
    <property type="entry name" value="Aldehyde oxidase/xanthine dehydrogenase, a/b hammerhead"/>
    <property type="match status" value="1"/>
</dbReference>
<keyword evidence="8 17" id="KW-0479">Metal-binding</keyword>
<dbReference type="InterPro" id="IPR008274">
    <property type="entry name" value="AldOxase/xan_DH_MoCoBD1"/>
</dbReference>
<reference evidence="21" key="1">
    <citation type="submission" date="2025-08" db="UniProtKB">
        <authorList>
            <consortium name="RefSeq"/>
        </authorList>
    </citation>
    <scope>IDENTIFICATION</scope>
    <source>
        <tissue evidence="21">Whole larval tissue</tissue>
    </source>
</reference>
<dbReference type="FunFam" id="3.30.365.10:FF:000001">
    <property type="entry name" value="Xanthine dehydrogenase oxidase"/>
    <property type="match status" value="1"/>
</dbReference>
<keyword evidence="11 17" id="KW-0408">Iron</keyword>
<dbReference type="SUPFAM" id="SSF54665">
    <property type="entry name" value="CO dehydrogenase molybdoprotein N-domain-like"/>
    <property type="match status" value="1"/>
</dbReference>
<dbReference type="InterPro" id="IPR000674">
    <property type="entry name" value="Ald_Oxase/Xan_DH_a/b"/>
</dbReference>
<dbReference type="InterPro" id="IPR005107">
    <property type="entry name" value="CO_DH_flav_C"/>
</dbReference>
<dbReference type="InterPro" id="IPR002888">
    <property type="entry name" value="2Fe-2S-bd"/>
</dbReference>
<evidence type="ECO:0000256" key="10">
    <source>
        <dbReference type="ARBA" id="ARBA00023002"/>
    </source>
</evidence>
<feature type="binding site" evidence="17">
    <location>
        <position position="145"/>
    </location>
    <ligand>
        <name>[2Fe-2S] cluster</name>
        <dbReference type="ChEBI" id="CHEBI:190135"/>
        <label>2</label>
    </ligand>
</feature>
<dbReference type="SMART" id="SM01092">
    <property type="entry name" value="CO_deh_flav_C"/>
    <property type="match status" value="1"/>
</dbReference>
<dbReference type="FunFam" id="3.90.1170.50:FF:000003">
    <property type="entry name" value="Aldehyde oxidase"/>
    <property type="match status" value="1"/>
</dbReference>
<dbReference type="InterPro" id="IPR016208">
    <property type="entry name" value="Ald_Oxase/xanthine_DH-like"/>
</dbReference>
<evidence type="ECO:0000256" key="8">
    <source>
        <dbReference type="ARBA" id="ARBA00022723"/>
    </source>
</evidence>
<dbReference type="InterPro" id="IPR036683">
    <property type="entry name" value="CO_DH_flav_C_dom_sf"/>
</dbReference>
<keyword evidence="7 17" id="KW-0001">2Fe-2S</keyword>
<keyword evidence="20" id="KW-1185">Reference proteome</keyword>
<feature type="binding site" evidence="17">
    <location>
        <position position="50"/>
    </location>
    <ligand>
        <name>[2Fe-2S] cluster</name>
        <dbReference type="ChEBI" id="CHEBI:190135"/>
        <label>1</label>
    </ligand>
</feature>
<dbReference type="PROSITE" id="PS51387">
    <property type="entry name" value="FAD_PCMH"/>
    <property type="match status" value="1"/>
</dbReference>
<dbReference type="InterPro" id="IPR036856">
    <property type="entry name" value="Ald_Oxase/Xan_DH_a/b_sf"/>
</dbReference>
<dbReference type="Pfam" id="PF01315">
    <property type="entry name" value="Ald_Xan_dh_C"/>
    <property type="match status" value="1"/>
</dbReference>
<dbReference type="PROSITE" id="PS51085">
    <property type="entry name" value="2FE2S_FER_2"/>
    <property type="match status" value="1"/>
</dbReference>
<dbReference type="Gene3D" id="3.30.365.10">
    <property type="entry name" value="Aldehyde oxidase/xanthine dehydrogenase, molybdopterin binding domain"/>
    <property type="match status" value="5"/>
</dbReference>